<dbReference type="AlphaFoldDB" id="A0A4C1W6T1"/>
<feature type="compositionally biased region" description="Basic and acidic residues" evidence="1">
    <location>
        <begin position="101"/>
        <end position="134"/>
    </location>
</feature>
<name>A0A4C1W6T1_EUMVA</name>
<gene>
    <name evidence="2" type="ORF">EVAR_76105_1</name>
</gene>
<reference evidence="2 3" key="1">
    <citation type="journal article" date="2019" name="Commun. Biol.">
        <title>The bagworm genome reveals a unique fibroin gene that provides high tensile strength.</title>
        <authorList>
            <person name="Kono N."/>
            <person name="Nakamura H."/>
            <person name="Ohtoshi R."/>
            <person name="Tomita M."/>
            <person name="Numata K."/>
            <person name="Arakawa K."/>
        </authorList>
    </citation>
    <scope>NUCLEOTIDE SEQUENCE [LARGE SCALE GENOMIC DNA]</scope>
</reference>
<proteinExistence type="predicted"/>
<evidence type="ECO:0000313" key="2">
    <source>
        <dbReference type="EMBL" id="GBP45797.1"/>
    </source>
</evidence>
<dbReference type="OrthoDB" id="71166at2759"/>
<organism evidence="2 3">
    <name type="scientific">Eumeta variegata</name>
    <name type="common">Bagworm moth</name>
    <name type="synonym">Eumeta japonica</name>
    <dbReference type="NCBI Taxonomy" id="151549"/>
    <lineage>
        <taxon>Eukaryota</taxon>
        <taxon>Metazoa</taxon>
        <taxon>Ecdysozoa</taxon>
        <taxon>Arthropoda</taxon>
        <taxon>Hexapoda</taxon>
        <taxon>Insecta</taxon>
        <taxon>Pterygota</taxon>
        <taxon>Neoptera</taxon>
        <taxon>Endopterygota</taxon>
        <taxon>Lepidoptera</taxon>
        <taxon>Glossata</taxon>
        <taxon>Ditrysia</taxon>
        <taxon>Tineoidea</taxon>
        <taxon>Psychidae</taxon>
        <taxon>Oiketicinae</taxon>
        <taxon>Eumeta</taxon>
    </lineage>
</organism>
<dbReference type="EMBL" id="BGZK01000471">
    <property type="protein sequence ID" value="GBP45797.1"/>
    <property type="molecule type" value="Genomic_DNA"/>
</dbReference>
<dbReference type="Proteomes" id="UP000299102">
    <property type="component" value="Unassembled WGS sequence"/>
</dbReference>
<keyword evidence="3" id="KW-1185">Reference proteome</keyword>
<dbReference type="STRING" id="151549.A0A4C1W6T1"/>
<feature type="compositionally biased region" description="Basic residues" evidence="1">
    <location>
        <begin position="135"/>
        <end position="146"/>
    </location>
</feature>
<accession>A0A4C1W6T1</accession>
<sequence length="146" mass="16990">MGRIDILKKPGNIFNGDEIGMQLCPEIGRLLGEKGEKDFYTISSGKENETITVLCTFSAAGDALPPMIMFPYKIIPAHLLESVPDDWPIEQDEIEKKRKKEARELKKKERERQNEEKKAENERKRQLKQEEFKMKKSKPTKRKKSL</sequence>
<protein>
    <submittedName>
        <fullName evidence="2">Uncharacterized protein</fullName>
    </submittedName>
</protein>
<evidence type="ECO:0000256" key="1">
    <source>
        <dbReference type="SAM" id="MobiDB-lite"/>
    </source>
</evidence>
<comment type="caution">
    <text evidence="2">The sequence shown here is derived from an EMBL/GenBank/DDBJ whole genome shotgun (WGS) entry which is preliminary data.</text>
</comment>
<evidence type="ECO:0000313" key="3">
    <source>
        <dbReference type="Proteomes" id="UP000299102"/>
    </source>
</evidence>
<feature type="region of interest" description="Disordered" evidence="1">
    <location>
        <begin position="100"/>
        <end position="146"/>
    </location>
</feature>